<keyword evidence="1 2" id="KW-0443">Lipid metabolism</keyword>
<keyword evidence="5" id="KW-1185">Reference proteome</keyword>
<reference evidence="5" key="2">
    <citation type="journal article" date="2020" name="Int. J. Syst. Evol. Microbiol.">
        <title>Genomic insights into a novel species Rhodoferax aquaticus sp. nov., isolated from freshwater.</title>
        <authorList>
            <person name="Li T."/>
            <person name="Zhuo Y."/>
            <person name="Jin C.Z."/>
            <person name="Wu X."/>
            <person name="Ko S.R."/>
            <person name="Jin F.J."/>
            <person name="Ahn C.Y."/>
            <person name="Oh H.M."/>
            <person name="Lee H.G."/>
            <person name="Jin L."/>
        </authorList>
    </citation>
    <scope>NUCLEOTIDE SEQUENCE [LARGE SCALE GENOMIC DNA]</scope>
    <source>
        <strain evidence="5">Gr-4</strain>
    </source>
</reference>
<keyword evidence="2" id="KW-0442">Lipid degradation</keyword>
<dbReference type="KEGG" id="rhg:EXZ61_10290"/>
<dbReference type="Proteomes" id="UP000317365">
    <property type="component" value="Chromosome"/>
</dbReference>
<feature type="active site" description="Nucleophile" evidence="2">
    <location>
        <position position="130"/>
    </location>
</feature>
<evidence type="ECO:0000256" key="2">
    <source>
        <dbReference type="PROSITE-ProRule" id="PRU01161"/>
    </source>
</evidence>
<dbReference type="RefSeq" id="WP_142811508.1">
    <property type="nucleotide sequence ID" value="NZ_CP036282.1"/>
</dbReference>
<name>A0A515EPD0_9BURK</name>
<dbReference type="PROSITE" id="PS51257">
    <property type="entry name" value="PROKAR_LIPOPROTEIN"/>
    <property type="match status" value="1"/>
</dbReference>
<feature type="short sequence motif" description="DGA/G" evidence="2">
    <location>
        <begin position="274"/>
        <end position="276"/>
    </location>
</feature>
<feature type="domain" description="PNPLA" evidence="3">
    <location>
        <begin position="95"/>
        <end position="287"/>
    </location>
</feature>
<dbReference type="EMBL" id="CP036282">
    <property type="protein sequence ID" value="QDL54523.1"/>
    <property type="molecule type" value="Genomic_DNA"/>
</dbReference>
<dbReference type="SUPFAM" id="SSF52151">
    <property type="entry name" value="FabD/lysophospholipase-like"/>
    <property type="match status" value="1"/>
</dbReference>
<gene>
    <name evidence="4" type="ORF">EXZ61_10290</name>
</gene>
<protein>
    <submittedName>
        <fullName evidence="4">Patatin family protein</fullName>
    </submittedName>
</protein>
<organism evidence="4 5">
    <name type="scientific">Rhodoferax aquaticus</name>
    <dbReference type="NCBI Taxonomy" id="2527691"/>
    <lineage>
        <taxon>Bacteria</taxon>
        <taxon>Pseudomonadati</taxon>
        <taxon>Pseudomonadota</taxon>
        <taxon>Betaproteobacteria</taxon>
        <taxon>Burkholderiales</taxon>
        <taxon>Comamonadaceae</taxon>
        <taxon>Rhodoferax</taxon>
    </lineage>
</organism>
<sequence>MPRFLAAIYTVLLFCGAMLLLGLSACSTPQRIEAVPERYAAQAKLPGLDDLRYVVGDAEDMQRLAQDMMDTWPRERRWLEQQGLGSEALPPSHILALSGGGDNGAFGAGLLRGWSVKGDRPEFSLVTGISTGALIAPFAFLGTAYDEKLRDLYTRTSPKDIIEPRSFWAVITDDAMADTMPLRQQLRKHIDRAFLDQIALEYVKGRELWISTTNLDARQRVIWNMTKLASSQHPNAVALFHDIMLASSAIPGAFPPVMINVELDGKPHQEMHVDGGTMAQVFVYPPNIKLGELARANGGSRKRNLYVVMNSRLDPEWAQTERRVISIASRAISSMIHTQGVGDLYRIFLTAKRDGMDFHLAFIPADFKYLHRQEFDTAFMQALYERGETMAREGYPWQTLPPGFN</sequence>
<dbReference type="Pfam" id="PF01734">
    <property type="entry name" value="Patatin"/>
    <property type="match status" value="1"/>
</dbReference>
<feature type="short sequence motif" description="GXGXXG" evidence="2">
    <location>
        <begin position="99"/>
        <end position="104"/>
    </location>
</feature>
<evidence type="ECO:0000259" key="3">
    <source>
        <dbReference type="PROSITE" id="PS51635"/>
    </source>
</evidence>
<evidence type="ECO:0000256" key="1">
    <source>
        <dbReference type="ARBA" id="ARBA00023098"/>
    </source>
</evidence>
<accession>A0A515EPD0</accession>
<dbReference type="PROSITE" id="PS51635">
    <property type="entry name" value="PNPLA"/>
    <property type="match status" value="1"/>
</dbReference>
<dbReference type="Gene3D" id="3.40.1090.10">
    <property type="entry name" value="Cytosolic phospholipase A2 catalytic domain"/>
    <property type="match status" value="1"/>
</dbReference>
<dbReference type="InterPro" id="IPR016035">
    <property type="entry name" value="Acyl_Trfase/lysoPLipase"/>
</dbReference>
<evidence type="ECO:0000313" key="4">
    <source>
        <dbReference type="EMBL" id="QDL54523.1"/>
    </source>
</evidence>
<dbReference type="GO" id="GO:0016042">
    <property type="term" value="P:lipid catabolic process"/>
    <property type="evidence" value="ECO:0007669"/>
    <property type="project" value="UniProtKB-UniRule"/>
</dbReference>
<feature type="active site" description="Proton acceptor" evidence="2">
    <location>
        <position position="274"/>
    </location>
</feature>
<dbReference type="InterPro" id="IPR002641">
    <property type="entry name" value="PNPLA_dom"/>
</dbReference>
<keyword evidence="2" id="KW-0378">Hydrolase</keyword>
<reference evidence="5" key="1">
    <citation type="submission" date="2019-02" db="EMBL/GenBank/DDBJ databases">
        <title>Complete genome sequence of Rhodoferax sp. Gr-4.</title>
        <authorList>
            <person name="Jin L."/>
        </authorList>
    </citation>
    <scope>NUCLEOTIDE SEQUENCE [LARGE SCALE GENOMIC DNA]</scope>
    <source>
        <strain evidence="5">Gr-4</strain>
    </source>
</reference>
<feature type="short sequence motif" description="GXSXG" evidence="2">
    <location>
        <begin position="128"/>
        <end position="132"/>
    </location>
</feature>
<dbReference type="GO" id="GO:0016787">
    <property type="term" value="F:hydrolase activity"/>
    <property type="evidence" value="ECO:0007669"/>
    <property type="project" value="UniProtKB-UniRule"/>
</dbReference>
<evidence type="ECO:0000313" key="5">
    <source>
        <dbReference type="Proteomes" id="UP000317365"/>
    </source>
</evidence>
<proteinExistence type="predicted"/>
<dbReference type="AlphaFoldDB" id="A0A515EPD0"/>